<organism evidence="3 4">
    <name type="scientific">Stylonychia lemnae</name>
    <name type="common">Ciliate</name>
    <dbReference type="NCBI Taxonomy" id="5949"/>
    <lineage>
        <taxon>Eukaryota</taxon>
        <taxon>Sar</taxon>
        <taxon>Alveolata</taxon>
        <taxon>Ciliophora</taxon>
        <taxon>Intramacronucleata</taxon>
        <taxon>Spirotrichea</taxon>
        <taxon>Stichotrichia</taxon>
        <taxon>Sporadotrichida</taxon>
        <taxon>Oxytrichidae</taxon>
        <taxon>Stylonychinae</taxon>
        <taxon>Stylonychia</taxon>
    </lineage>
</organism>
<evidence type="ECO:0000256" key="2">
    <source>
        <dbReference type="SAM" id="Phobius"/>
    </source>
</evidence>
<keyword evidence="4" id="KW-1185">Reference proteome</keyword>
<feature type="compositionally biased region" description="Polar residues" evidence="1">
    <location>
        <begin position="208"/>
        <end position="223"/>
    </location>
</feature>
<keyword evidence="2" id="KW-0472">Membrane</keyword>
<protein>
    <submittedName>
        <fullName evidence="3">Uncharacterized protein</fullName>
    </submittedName>
</protein>
<keyword evidence="2" id="KW-0812">Transmembrane</keyword>
<gene>
    <name evidence="3" type="primary">Contig19639.g20824</name>
    <name evidence="3" type="ORF">STYLEM_14811</name>
</gene>
<dbReference type="Proteomes" id="UP000039865">
    <property type="component" value="Unassembled WGS sequence"/>
</dbReference>
<evidence type="ECO:0000256" key="1">
    <source>
        <dbReference type="SAM" id="MobiDB-lite"/>
    </source>
</evidence>
<feature type="region of interest" description="Disordered" evidence="1">
    <location>
        <begin position="167"/>
        <end position="240"/>
    </location>
</feature>
<dbReference type="AlphaFoldDB" id="A0A078ATF5"/>
<dbReference type="InParanoid" id="A0A078ATF5"/>
<reference evidence="3 4" key="1">
    <citation type="submission" date="2014-06" db="EMBL/GenBank/DDBJ databases">
        <authorList>
            <person name="Swart Estienne"/>
        </authorList>
    </citation>
    <scope>NUCLEOTIDE SEQUENCE [LARGE SCALE GENOMIC DNA]</scope>
    <source>
        <strain evidence="3 4">130c</strain>
    </source>
</reference>
<feature type="transmembrane region" description="Helical" evidence="2">
    <location>
        <begin position="125"/>
        <end position="153"/>
    </location>
</feature>
<accession>A0A078ATF5</accession>
<evidence type="ECO:0000313" key="4">
    <source>
        <dbReference type="Proteomes" id="UP000039865"/>
    </source>
</evidence>
<name>A0A078ATF5_STYLE</name>
<dbReference type="EMBL" id="CCKQ01013998">
    <property type="protein sequence ID" value="CDW85725.1"/>
    <property type="molecule type" value="Genomic_DNA"/>
</dbReference>
<keyword evidence="2" id="KW-1133">Transmembrane helix</keyword>
<feature type="compositionally biased region" description="Polar residues" evidence="1">
    <location>
        <begin position="231"/>
        <end position="240"/>
    </location>
</feature>
<evidence type="ECO:0000313" key="3">
    <source>
        <dbReference type="EMBL" id="CDW85725.1"/>
    </source>
</evidence>
<sequence>MLFIYLYSQIDARGKTYDDLDDILKHDGLNSTKTHVAYKEPMDQGARIDPNKVVHIKPKVQEEKAVTSGIVIPKAYTASNPSARKSTNQTQQYEKYAKREDAYEKSDSLPLKYLKIPKRDRDAQFYFFLSTLLLLATTVTIISSCGCLFYFFLKNLIGLQSRSEDEYSPRQGALQQRYQNQDNEQQREVDGPQRNNNNYQQFVDEAQVQRNDSQLSGNGQNRLRNVLNYRDPTNQDQEIK</sequence>
<proteinExistence type="predicted"/>